<feature type="compositionally biased region" description="Polar residues" evidence="2">
    <location>
        <begin position="1"/>
        <end position="15"/>
    </location>
</feature>
<comment type="caution">
    <text evidence="3">The sequence shown here is derived from an EMBL/GenBank/DDBJ whole genome shotgun (WGS) entry which is preliminary data.</text>
</comment>
<feature type="coiled-coil region" evidence="1">
    <location>
        <begin position="184"/>
        <end position="211"/>
    </location>
</feature>
<feature type="region of interest" description="Disordered" evidence="2">
    <location>
        <begin position="340"/>
        <end position="377"/>
    </location>
</feature>
<dbReference type="EMBL" id="BQNB010014541">
    <property type="protein sequence ID" value="GJT29421.1"/>
    <property type="molecule type" value="Genomic_DNA"/>
</dbReference>
<evidence type="ECO:0000313" key="3">
    <source>
        <dbReference type="EMBL" id="GJT29421.1"/>
    </source>
</evidence>
<feature type="compositionally biased region" description="Acidic residues" evidence="2">
    <location>
        <begin position="367"/>
        <end position="377"/>
    </location>
</feature>
<keyword evidence="4" id="KW-1185">Reference proteome</keyword>
<dbReference type="Proteomes" id="UP001151760">
    <property type="component" value="Unassembled WGS sequence"/>
</dbReference>
<keyword evidence="1" id="KW-0175">Coiled coil</keyword>
<proteinExistence type="predicted"/>
<name>A0ABQ5CQQ4_9ASTR</name>
<feature type="region of interest" description="Disordered" evidence="2">
    <location>
        <begin position="269"/>
        <end position="293"/>
    </location>
</feature>
<reference evidence="3" key="1">
    <citation type="journal article" date="2022" name="Int. J. Mol. Sci.">
        <title>Draft Genome of Tanacetum Coccineum: Genomic Comparison of Closely Related Tanacetum-Family Plants.</title>
        <authorList>
            <person name="Yamashiro T."/>
            <person name="Shiraishi A."/>
            <person name="Nakayama K."/>
            <person name="Satake H."/>
        </authorList>
    </citation>
    <scope>NUCLEOTIDE SEQUENCE</scope>
</reference>
<sequence length="409" mass="45072">MSSLALDTNSSQPPASTLVDVGMHKEDQQVAGGPTSLGVSSEEGAHPQLSRRDTLVDSIAEVDPGKYALNDSIPQQQVWMKEPKTIHLITSLQIEEASLGGDEFTSSDKISKKINLEDLSKLVQNVKVDFMDLDSLKDDPIIMVDESKEYEEDKDEEVYATLNVETEDTSTPKPPSHSSIPTKLKDLSSKFNDLTEEIKGLKKHVHKLEIELPGDLKEIPKQLKYFTTTMSNLTTQVAKLKTLDALPCLLDKVTKALNQFAQAIASVSKKTEDASVPSANQASTQPAEGEKNTNQATISQLFQRKAAKDANLNKHQSIPTPQIITTTTLTTSLQSYFISSPPKSFSQTEGEHIKKYKGKKAMSSKDVEEESSDSEYDDTINLTGSKVESSKMKKLNKFNFVTEDGDHVH</sequence>
<evidence type="ECO:0000256" key="2">
    <source>
        <dbReference type="SAM" id="MobiDB-lite"/>
    </source>
</evidence>
<gene>
    <name evidence="3" type="ORF">Tco_0909696</name>
</gene>
<accession>A0ABQ5CQQ4</accession>
<feature type="region of interest" description="Disordered" evidence="2">
    <location>
        <begin position="1"/>
        <end position="53"/>
    </location>
</feature>
<protein>
    <submittedName>
        <fullName evidence="3">Uncharacterized protein</fullName>
    </submittedName>
</protein>
<feature type="compositionally biased region" description="Polar residues" evidence="2">
    <location>
        <begin position="277"/>
        <end position="293"/>
    </location>
</feature>
<evidence type="ECO:0000313" key="4">
    <source>
        <dbReference type="Proteomes" id="UP001151760"/>
    </source>
</evidence>
<reference evidence="3" key="2">
    <citation type="submission" date="2022-01" db="EMBL/GenBank/DDBJ databases">
        <authorList>
            <person name="Yamashiro T."/>
            <person name="Shiraishi A."/>
            <person name="Satake H."/>
            <person name="Nakayama K."/>
        </authorList>
    </citation>
    <scope>NUCLEOTIDE SEQUENCE</scope>
</reference>
<organism evidence="3 4">
    <name type="scientific">Tanacetum coccineum</name>
    <dbReference type="NCBI Taxonomy" id="301880"/>
    <lineage>
        <taxon>Eukaryota</taxon>
        <taxon>Viridiplantae</taxon>
        <taxon>Streptophyta</taxon>
        <taxon>Embryophyta</taxon>
        <taxon>Tracheophyta</taxon>
        <taxon>Spermatophyta</taxon>
        <taxon>Magnoliopsida</taxon>
        <taxon>eudicotyledons</taxon>
        <taxon>Gunneridae</taxon>
        <taxon>Pentapetalae</taxon>
        <taxon>asterids</taxon>
        <taxon>campanulids</taxon>
        <taxon>Asterales</taxon>
        <taxon>Asteraceae</taxon>
        <taxon>Asteroideae</taxon>
        <taxon>Anthemideae</taxon>
        <taxon>Anthemidinae</taxon>
        <taxon>Tanacetum</taxon>
    </lineage>
</organism>
<evidence type="ECO:0000256" key="1">
    <source>
        <dbReference type="SAM" id="Coils"/>
    </source>
</evidence>